<dbReference type="AlphaFoldDB" id="A0A8S9LST5"/>
<evidence type="ECO:0000313" key="2">
    <source>
        <dbReference type="Proteomes" id="UP000712281"/>
    </source>
</evidence>
<organism evidence="1 2">
    <name type="scientific">Brassica cretica</name>
    <name type="common">Mustard</name>
    <dbReference type="NCBI Taxonomy" id="69181"/>
    <lineage>
        <taxon>Eukaryota</taxon>
        <taxon>Viridiplantae</taxon>
        <taxon>Streptophyta</taxon>
        <taxon>Embryophyta</taxon>
        <taxon>Tracheophyta</taxon>
        <taxon>Spermatophyta</taxon>
        <taxon>Magnoliopsida</taxon>
        <taxon>eudicotyledons</taxon>
        <taxon>Gunneridae</taxon>
        <taxon>Pentapetalae</taxon>
        <taxon>rosids</taxon>
        <taxon>malvids</taxon>
        <taxon>Brassicales</taxon>
        <taxon>Brassicaceae</taxon>
        <taxon>Brassiceae</taxon>
        <taxon>Brassica</taxon>
    </lineage>
</organism>
<protein>
    <submittedName>
        <fullName evidence="1">Uncharacterized protein</fullName>
    </submittedName>
</protein>
<dbReference type="EMBL" id="QGKW02000276">
    <property type="protein sequence ID" value="KAF2608648.1"/>
    <property type="molecule type" value="Genomic_DNA"/>
</dbReference>
<evidence type="ECO:0000313" key="1">
    <source>
        <dbReference type="EMBL" id="KAF2608648.1"/>
    </source>
</evidence>
<accession>A0A8S9LST5</accession>
<dbReference type="Proteomes" id="UP000712281">
    <property type="component" value="Unassembled WGS sequence"/>
</dbReference>
<sequence length="83" mass="9266">MDQTVGKDKGESWTGCHSWKVKAKGISQLERPHTDGSPYWMITLNNPKSDMVSEPGVIEAVWVKSEAASVRSRQLPQEIVIEV</sequence>
<comment type="caution">
    <text evidence="1">The sequence shown here is derived from an EMBL/GenBank/DDBJ whole genome shotgun (WGS) entry which is preliminary data.</text>
</comment>
<gene>
    <name evidence="1" type="ORF">F2Q68_00044051</name>
</gene>
<reference evidence="1" key="1">
    <citation type="submission" date="2019-12" db="EMBL/GenBank/DDBJ databases">
        <title>Genome sequencing and annotation of Brassica cretica.</title>
        <authorList>
            <person name="Studholme D.J."/>
            <person name="Sarris P.F."/>
        </authorList>
    </citation>
    <scope>NUCLEOTIDE SEQUENCE</scope>
    <source>
        <strain evidence="1">PFS-001/15</strain>
        <tissue evidence="1">Leaf</tissue>
    </source>
</reference>
<proteinExistence type="predicted"/>
<name>A0A8S9LST5_BRACR</name>